<evidence type="ECO:0000313" key="8">
    <source>
        <dbReference type="Proteomes" id="UP001165065"/>
    </source>
</evidence>
<dbReference type="Pfam" id="PF13499">
    <property type="entry name" value="EF-hand_7"/>
    <property type="match status" value="1"/>
</dbReference>
<feature type="compositionally biased region" description="Polar residues" evidence="5">
    <location>
        <begin position="290"/>
        <end position="305"/>
    </location>
</feature>
<keyword evidence="4" id="KW-0175">Coiled coil</keyword>
<accession>A0A9W7L8K0</accession>
<keyword evidence="8" id="KW-1185">Reference proteome</keyword>
<keyword evidence="3" id="KW-0106">Calcium</keyword>
<dbReference type="AlphaFoldDB" id="A0A9W7L8K0"/>
<dbReference type="Proteomes" id="UP001165065">
    <property type="component" value="Unassembled WGS sequence"/>
</dbReference>
<dbReference type="InterPro" id="IPR002048">
    <property type="entry name" value="EF_hand_dom"/>
</dbReference>
<evidence type="ECO:0000313" key="7">
    <source>
        <dbReference type="EMBL" id="GMI40021.1"/>
    </source>
</evidence>
<dbReference type="PANTHER" id="PTHR45942">
    <property type="entry name" value="PROTEIN PHOSPATASE 3 REGULATORY SUBUNIT B ALPHA ISOFORM TYPE 1"/>
    <property type="match status" value="1"/>
</dbReference>
<proteinExistence type="predicted"/>
<reference evidence="8" key="1">
    <citation type="journal article" date="2023" name="Commun. Biol.">
        <title>Genome analysis of Parmales, the sister group of diatoms, reveals the evolutionary specialization of diatoms from phago-mixotrophs to photoautotrophs.</title>
        <authorList>
            <person name="Ban H."/>
            <person name="Sato S."/>
            <person name="Yoshikawa S."/>
            <person name="Yamada K."/>
            <person name="Nakamura Y."/>
            <person name="Ichinomiya M."/>
            <person name="Sato N."/>
            <person name="Blanc-Mathieu R."/>
            <person name="Endo H."/>
            <person name="Kuwata A."/>
            <person name="Ogata H."/>
        </authorList>
    </citation>
    <scope>NUCLEOTIDE SEQUENCE [LARGE SCALE GENOMIC DNA]</scope>
</reference>
<dbReference type="GO" id="GO:0005509">
    <property type="term" value="F:calcium ion binding"/>
    <property type="evidence" value="ECO:0007669"/>
    <property type="project" value="InterPro"/>
</dbReference>
<dbReference type="OrthoDB" id="191686at2759"/>
<feature type="domain" description="EF-hand" evidence="6">
    <location>
        <begin position="129"/>
        <end position="164"/>
    </location>
</feature>
<dbReference type="SUPFAM" id="SSF47473">
    <property type="entry name" value="EF-hand"/>
    <property type="match status" value="1"/>
</dbReference>
<evidence type="ECO:0000256" key="1">
    <source>
        <dbReference type="ARBA" id="ARBA00022723"/>
    </source>
</evidence>
<dbReference type="PROSITE" id="PS00018">
    <property type="entry name" value="EF_HAND_1"/>
    <property type="match status" value="1"/>
</dbReference>
<keyword evidence="2" id="KW-0677">Repeat</keyword>
<feature type="region of interest" description="Disordered" evidence="5">
    <location>
        <begin position="257"/>
        <end position="305"/>
    </location>
</feature>
<evidence type="ECO:0000256" key="2">
    <source>
        <dbReference type="ARBA" id="ARBA00022737"/>
    </source>
</evidence>
<feature type="coiled-coil region" evidence="4">
    <location>
        <begin position="193"/>
        <end position="220"/>
    </location>
</feature>
<dbReference type="SMART" id="SM00054">
    <property type="entry name" value="EFh"/>
    <property type="match status" value="2"/>
</dbReference>
<dbReference type="CDD" id="cd00051">
    <property type="entry name" value="EFh"/>
    <property type="match status" value="1"/>
</dbReference>
<dbReference type="PROSITE" id="PS50222">
    <property type="entry name" value="EF_HAND_2"/>
    <property type="match status" value="2"/>
</dbReference>
<keyword evidence="1" id="KW-0479">Metal-binding</keyword>
<evidence type="ECO:0000256" key="5">
    <source>
        <dbReference type="SAM" id="MobiDB-lite"/>
    </source>
</evidence>
<organism evidence="7 8">
    <name type="scientific">Triparma columacea</name>
    <dbReference type="NCBI Taxonomy" id="722753"/>
    <lineage>
        <taxon>Eukaryota</taxon>
        <taxon>Sar</taxon>
        <taxon>Stramenopiles</taxon>
        <taxon>Ochrophyta</taxon>
        <taxon>Bolidophyceae</taxon>
        <taxon>Parmales</taxon>
        <taxon>Triparmaceae</taxon>
        <taxon>Triparma</taxon>
    </lineage>
</organism>
<evidence type="ECO:0000259" key="6">
    <source>
        <dbReference type="PROSITE" id="PS50222"/>
    </source>
</evidence>
<comment type="caution">
    <text evidence="7">The sequence shown here is derived from an EMBL/GenBank/DDBJ whole genome shotgun (WGS) entry which is preliminary data.</text>
</comment>
<feature type="compositionally biased region" description="Basic and acidic residues" evidence="5">
    <location>
        <begin position="269"/>
        <end position="281"/>
    </location>
</feature>
<dbReference type="InterPro" id="IPR011992">
    <property type="entry name" value="EF-hand-dom_pair"/>
</dbReference>
<protein>
    <recommendedName>
        <fullName evidence="6">EF-hand domain-containing protein</fullName>
    </recommendedName>
</protein>
<dbReference type="Gene3D" id="1.10.238.10">
    <property type="entry name" value="EF-hand"/>
    <property type="match status" value="1"/>
</dbReference>
<name>A0A9W7L8K0_9STRA</name>
<sequence>MGNKPPVSDERIQRVQERMRLSNKDIAGFWNVFRRWDKDREGVISMEVFFREICKEERTLFGDAIFELIDSEDTACIEFGEFVQAVCTFAMFQVKDVLRFSFFIFDKDKNGYIDKDELELFVRTLHSGGMKGNVMQALHAIDFNGDGKFDFLEFNALHERFPTVLYPAFRLQSQMCANIMGSTWWNKKKTEIQNIHEDAMRKLEKQRKSEQRRQDKARSQGIRTEMGVVAYYSYYNKKVMKKRDYLERMNPRPEVYIDKNNEIQTKVPDPIKKPGDEQFLKDEEEEEAANSTQANSNKNRFQAPQ</sequence>
<evidence type="ECO:0000256" key="4">
    <source>
        <dbReference type="SAM" id="Coils"/>
    </source>
</evidence>
<dbReference type="EMBL" id="BRYA01000116">
    <property type="protein sequence ID" value="GMI40021.1"/>
    <property type="molecule type" value="Genomic_DNA"/>
</dbReference>
<dbReference type="InterPro" id="IPR018247">
    <property type="entry name" value="EF_Hand_1_Ca_BS"/>
</dbReference>
<evidence type="ECO:0000256" key="3">
    <source>
        <dbReference type="ARBA" id="ARBA00022837"/>
    </source>
</evidence>
<gene>
    <name evidence="7" type="ORF">TrCOL_g13887</name>
</gene>
<feature type="domain" description="EF-hand" evidence="6">
    <location>
        <begin position="93"/>
        <end position="128"/>
    </location>
</feature>